<keyword evidence="8 11" id="KW-0106">Calcium</keyword>
<keyword evidence="16" id="KW-1185">Reference proteome</keyword>
<dbReference type="InterPro" id="IPR035892">
    <property type="entry name" value="C2_domain_sf"/>
</dbReference>
<evidence type="ECO:0000256" key="8">
    <source>
        <dbReference type="ARBA" id="ARBA00022837"/>
    </source>
</evidence>
<evidence type="ECO:0000256" key="12">
    <source>
        <dbReference type="SAM" id="MobiDB-lite"/>
    </source>
</evidence>
<evidence type="ECO:0000313" key="16">
    <source>
        <dbReference type="Proteomes" id="UP001054252"/>
    </source>
</evidence>
<comment type="caution">
    <text evidence="15">The sequence shown here is derived from an EMBL/GenBank/DDBJ whole genome shotgun (WGS) entry which is preliminary data.</text>
</comment>
<proteinExistence type="inferred from homology"/>
<dbReference type="SUPFAM" id="SSF56024">
    <property type="entry name" value="Phospholipase D/nuclease"/>
    <property type="match status" value="2"/>
</dbReference>
<comment type="function">
    <text evidence="11">Hydrolyzes glycerol-phospholipids at the terminal phosphodiesteric bond.</text>
</comment>
<dbReference type="GO" id="GO:0005886">
    <property type="term" value="C:plasma membrane"/>
    <property type="evidence" value="ECO:0007669"/>
    <property type="project" value="TreeGrafter"/>
</dbReference>
<feature type="compositionally biased region" description="Basic and acidic residues" evidence="12">
    <location>
        <begin position="634"/>
        <end position="643"/>
    </location>
</feature>
<evidence type="ECO:0000256" key="11">
    <source>
        <dbReference type="PIRNR" id="PIRNR036470"/>
    </source>
</evidence>
<keyword evidence="9 11" id="KW-0442">Lipid degradation</keyword>
<evidence type="ECO:0000256" key="5">
    <source>
        <dbReference type="ARBA" id="ARBA00022723"/>
    </source>
</evidence>
<feature type="domain" description="PLD phosphodiesterase" evidence="14">
    <location>
        <begin position="307"/>
        <end position="342"/>
    </location>
</feature>
<evidence type="ECO:0000256" key="4">
    <source>
        <dbReference type="ARBA" id="ARBA00012027"/>
    </source>
</evidence>
<dbReference type="Pfam" id="PF00614">
    <property type="entry name" value="PLDc"/>
    <property type="match status" value="1"/>
</dbReference>
<feature type="domain" description="C2" evidence="13">
    <location>
        <begin position="1"/>
        <end position="106"/>
    </location>
</feature>
<dbReference type="AlphaFoldDB" id="A0AAV5MKM7"/>
<dbReference type="InterPro" id="IPR011402">
    <property type="entry name" value="PLipase_D_pln"/>
</dbReference>
<name>A0AAV5MKM7_9ROSI</name>
<dbReference type="SUPFAM" id="SSF49562">
    <property type="entry name" value="C2 domain (Calcium/lipid-binding domain, CaLB)"/>
    <property type="match status" value="1"/>
</dbReference>
<dbReference type="EMBL" id="BPVZ01000335">
    <property type="protein sequence ID" value="GKV50059.1"/>
    <property type="molecule type" value="Genomic_DNA"/>
</dbReference>
<evidence type="ECO:0000256" key="6">
    <source>
        <dbReference type="ARBA" id="ARBA00022737"/>
    </source>
</evidence>
<protein>
    <recommendedName>
        <fullName evidence="4 11">Phospholipase D</fullName>
        <ecNumber evidence="4 11">3.1.4.4</ecNumber>
    </recommendedName>
</protein>
<dbReference type="PIRSF" id="PIRSF036470">
    <property type="entry name" value="PLD_plant"/>
    <property type="match status" value="1"/>
</dbReference>
<dbReference type="InterPro" id="IPR001736">
    <property type="entry name" value="PLipase_D/transphosphatidylase"/>
</dbReference>
<dbReference type="PROSITE" id="PS50035">
    <property type="entry name" value="PLD"/>
    <property type="match status" value="2"/>
</dbReference>
<sequence>MSTQLHGDLKLRIIEARALGKLSKVNLKSWRVTVSVAETTVARTGFIYGTDDPQWNEQFNILLAHTFVDLLFKIKVGKIKVGKSVKGTVKIRAGKINTGELISGWYLLKDCNADPNKNPALNIEMQFTPCHRNPLYIQGIASDPEQAGVRNTYFPLRKGNALKLYQDAHVPEGMLPEIELEHGRVLEHHKCWEEIYHAISEAQHMIYIMGWSMFCDVKLVREPSRPLPPGRDLKLGKLLKSKSEEGVQVVVLIWDDKTSLKGRKMEGVMKTHDEETRKFFKGSSVICDLVHRQASESNCFKRAFNEVIFSNHQKCVLVDTPAADGGRKITAFIGGLDLCDGRYDTPEHRLFDGLDTIFKDDFHNPTFPYQSKTKAPREPWHDLHCKIDGPAAHDVLMNFKQYWWQLAAKKNHSKPLIRMENISNKLSPCPSVLADGTIEVPEDYSTSGVFGEDDSENWHVQIFRSTDAAAVKGFPVDPGDAYAKNLVCSKGLVMDVSIQTAYIQAIRSAQHFIYIENQYFIGSSYAWASNRNAGADNLIPMELALKITSKIEADDRFAVYVVIPMWPEGNPEDKTTQKILLWQSQTMRMMYDIIGRKLQEMGRQDAHPLDYLNFYCLGKRECISGKNLTSNVEEGGRRERKGNWPDSNTRASPGVATSGGGPATSTRAWKNEVSKSQNFQRFMIYVHSKGMIVDDEYMMLGSANINQRSMDGSRDTEITMGAYQPHYTWDKKREHPRGEVFGYRKSLWIEHLGIVDGPFDAPESRECVKEVNKIAYENWEKYTADEFTLLQGHLLKYPIKVDECGEVSPLPGYETFPDVGGLVLGENSILIPDSLLSF</sequence>
<evidence type="ECO:0000256" key="9">
    <source>
        <dbReference type="ARBA" id="ARBA00022963"/>
    </source>
</evidence>
<dbReference type="Proteomes" id="UP001054252">
    <property type="component" value="Unassembled WGS sequence"/>
</dbReference>
<dbReference type="Pfam" id="PF00168">
    <property type="entry name" value="C2"/>
    <property type="match status" value="1"/>
</dbReference>
<evidence type="ECO:0000256" key="1">
    <source>
        <dbReference type="ARBA" id="ARBA00000798"/>
    </source>
</evidence>
<organism evidence="15 16">
    <name type="scientific">Rubroshorea leprosula</name>
    <dbReference type="NCBI Taxonomy" id="152421"/>
    <lineage>
        <taxon>Eukaryota</taxon>
        <taxon>Viridiplantae</taxon>
        <taxon>Streptophyta</taxon>
        <taxon>Embryophyta</taxon>
        <taxon>Tracheophyta</taxon>
        <taxon>Spermatophyta</taxon>
        <taxon>Magnoliopsida</taxon>
        <taxon>eudicotyledons</taxon>
        <taxon>Gunneridae</taxon>
        <taxon>Pentapetalae</taxon>
        <taxon>rosids</taxon>
        <taxon>malvids</taxon>
        <taxon>Malvales</taxon>
        <taxon>Dipterocarpaceae</taxon>
        <taxon>Rubroshorea</taxon>
    </lineage>
</organism>
<dbReference type="InterPro" id="IPR024632">
    <property type="entry name" value="PLipase_D_C"/>
</dbReference>
<dbReference type="Gene3D" id="2.60.40.150">
    <property type="entry name" value="C2 domain"/>
    <property type="match status" value="1"/>
</dbReference>
<dbReference type="GO" id="GO:0004630">
    <property type="term" value="F:phospholipase D activity"/>
    <property type="evidence" value="ECO:0007669"/>
    <property type="project" value="UniProtKB-EC"/>
</dbReference>
<feature type="domain" description="PLD phosphodiesterase" evidence="14">
    <location>
        <begin position="682"/>
        <end position="709"/>
    </location>
</feature>
<evidence type="ECO:0000259" key="14">
    <source>
        <dbReference type="PROSITE" id="PS50035"/>
    </source>
</evidence>
<keyword evidence="6" id="KW-0677">Repeat</keyword>
<keyword evidence="10" id="KW-0443">Lipid metabolism</keyword>
<dbReference type="GO" id="GO:0046470">
    <property type="term" value="P:phosphatidylcholine metabolic process"/>
    <property type="evidence" value="ECO:0007669"/>
    <property type="project" value="InterPro"/>
</dbReference>
<evidence type="ECO:0000256" key="10">
    <source>
        <dbReference type="ARBA" id="ARBA00023098"/>
    </source>
</evidence>
<dbReference type="PANTHER" id="PTHR18896">
    <property type="entry name" value="PHOSPHOLIPASE D"/>
    <property type="match status" value="1"/>
</dbReference>
<evidence type="ECO:0000256" key="7">
    <source>
        <dbReference type="ARBA" id="ARBA00022801"/>
    </source>
</evidence>
<dbReference type="PROSITE" id="PS50004">
    <property type="entry name" value="C2"/>
    <property type="match status" value="1"/>
</dbReference>
<gene>
    <name evidence="15" type="ORF">SLEP1_g56775</name>
</gene>
<dbReference type="SMART" id="SM00155">
    <property type="entry name" value="PLDc"/>
    <property type="match status" value="2"/>
</dbReference>
<dbReference type="Gene3D" id="3.30.870.10">
    <property type="entry name" value="Endonuclease Chain A"/>
    <property type="match status" value="2"/>
</dbReference>
<dbReference type="InterPro" id="IPR000008">
    <property type="entry name" value="C2_dom"/>
</dbReference>
<comment type="cofactor">
    <cofactor evidence="2 11">
        <name>Ca(2+)</name>
        <dbReference type="ChEBI" id="CHEBI:29108"/>
    </cofactor>
</comment>
<evidence type="ECO:0000256" key="3">
    <source>
        <dbReference type="ARBA" id="ARBA00010683"/>
    </source>
</evidence>
<dbReference type="PANTHER" id="PTHR18896:SF86">
    <property type="entry name" value="PHOSPHOLIPASE D DELTA"/>
    <property type="match status" value="1"/>
</dbReference>
<comment type="catalytic activity">
    <reaction evidence="1 11">
        <text>a 1,2-diacyl-sn-glycero-3-phosphocholine + H2O = a 1,2-diacyl-sn-glycero-3-phosphate + choline + H(+)</text>
        <dbReference type="Rhea" id="RHEA:14445"/>
        <dbReference type="ChEBI" id="CHEBI:15354"/>
        <dbReference type="ChEBI" id="CHEBI:15377"/>
        <dbReference type="ChEBI" id="CHEBI:15378"/>
        <dbReference type="ChEBI" id="CHEBI:57643"/>
        <dbReference type="ChEBI" id="CHEBI:58608"/>
        <dbReference type="EC" id="3.1.4.4"/>
    </reaction>
</comment>
<feature type="region of interest" description="Disordered" evidence="12">
    <location>
        <begin position="630"/>
        <end position="667"/>
    </location>
</feature>
<evidence type="ECO:0000259" key="13">
    <source>
        <dbReference type="PROSITE" id="PS50004"/>
    </source>
</evidence>
<comment type="similarity">
    <text evidence="3 11">Belongs to the phospholipase D family. C2-PLD subfamily.</text>
</comment>
<reference evidence="15 16" key="1">
    <citation type="journal article" date="2021" name="Commun. Biol.">
        <title>The genome of Shorea leprosula (Dipterocarpaceae) highlights the ecological relevance of drought in aseasonal tropical rainforests.</title>
        <authorList>
            <person name="Ng K.K.S."/>
            <person name="Kobayashi M.J."/>
            <person name="Fawcett J.A."/>
            <person name="Hatakeyama M."/>
            <person name="Paape T."/>
            <person name="Ng C.H."/>
            <person name="Ang C.C."/>
            <person name="Tnah L.H."/>
            <person name="Lee C.T."/>
            <person name="Nishiyama T."/>
            <person name="Sese J."/>
            <person name="O'Brien M.J."/>
            <person name="Copetti D."/>
            <person name="Mohd Noor M.I."/>
            <person name="Ong R.C."/>
            <person name="Putra M."/>
            <person name="Sireger I.Z."/>
            <person name="Indrioko S."/>
            <person name="Kosugi Y."/>
            <person name="Izuno A."/>
            <person name="Isagi Y."/>
            <person name="Lee S.L."/>
            <person name="Shimizu K.K."/>
        </authorList>
    </citation>
    <scope>NUCLEOTIDE SEQUENCE [LARGE SCALE GENOMIC DNA]</scope>
    <source>
        <strain evidence="15">214</strain>
    </source>
</reference>
<evidence type="ECO:0000256" key="2">
    <source>
        <dbReference type="ARBA" id="ARBA00001913"/>
    </source>
</evidence>
<dbReference type="EC" id="3.1.4.4" evidence="4 11"/>
<accession>A0AAV5MKM7</accession>
<dbReference type="InterPro" id="IPR015679">
    <property type="entry name" value="PLipase_D_fam"/>
</dbReference>
<evidence type="ECO:0000313" key="15">
    <source>
        <dbReference type="EMBL" id="GKV50059.1"/>
    </source>
</evidence>
<dbReference type="GO" id="GO:0005509">
    <property type="term" value="F:calcium ion binding"/>
    <property type="evidence" value="ECO:0007669"/>
    <property type="project" value="InterPro"/>
</dbReference>
<keyword evidence="7 11" id="KW-0378">Hydrolase</keyword>
<keyword evidence="5" id="KW-0479">Metal-binding</keyword>
<dbReference type="Pfam" id="PF12357">
    <property type="entry name" value="PLD_C"/>
    <property type="match status" value="1"/>
</dbReference>
<dbReference type="GO" id="GO:0009395">
    <property type="term" value="P:phospholipid catabolic process"/>
    <property type="evidence" value="ECO:0007669"/>
    <property type="project" value="TreeGrafter"/>
</dbReference>